<dbReference type="InterPro" id="IPR003362">
    <property type="entry name" value="Bact_transf"/>
</dbReference>
<evidence type="ECO:0000256" key="2">
    <source>
        <dbReference type="SAM" id="Phobius"/>
    </source>
</evidence>
<dbReference type="GO" id="GO:0016780">
    <property type="term" value="F:phosphotransferase activity, for other substituted phosphate groups"/>
    <property type="evidence" value="ECO:0007669"/>
    <property type="project" value="TreeGrafter"/>
</dbReference>
<evidence type="ECO:0000313" key="5">
    <source>
        <dbReference type="Proteomes" id="UP000051638"/>
    </source>
</evidence>
<dbReference type="AlphaFoldDB" id="A0A0R2CS54"/>
<feature type="domain" description="Bacterial sugar transferase" evidence="3">
    <location>
        <begin position="38"/>
        <end position="226"/>
    </location>
</feature>
<evidence type="ECO:0000259" key="3">
    <source>
        <dbReference type="Pfam" id="PF02397"/>
    </source>
</evidence>
<evidence type="ECO:0000313" key="4">
    <source>
        <dbReference type="EMBL" id="KRM94622.1"/>
    </source>
</evidence>
<dbReference type="PANTHER" id="PTHR30576">
    <property type="entry name" value="COLANIC BIOSYNTHESIS UDP-GLUCOSE LIPID CARRIER TRANSFERASE"/>
    <property type="match status" value="1"/>
</dbReference>
<feature type="transmembrane region" description="Helical" evidence="2">
    <location>
        <begin position="40"/>
        <end position="64"/>
    </location>
</feature>
<evidence type="ECO:0000256" key="1">
    <source>
        <dbReference type="ARBA" id="ARBA00006464"/>
    </source>
</evidence>
<organism evidence="4 5">
    <name type="scientific">Loigolactobacillus rennini DSM 20253</name>
    <dbReference type="NCBI Taxonomy" id="1423796"/>
    <lineage>
        <taxon>Bacteria</taxon>
        <taxon>Bacillati</taxon>
        <taxon>Bacillota</taxon>
        <taxon>Bacilli</taxon>
        <taxon>Lactobacillales</taxon>
        <taxon>Lactobacillaceae</taxon>
        <taxon>Loigolactobacillus</taxon>
    </lineage>
</organism>
<dbReference type="PANTHER" id="PTHR30576:SF0">
    <property type="entry name" value="UNDECAPRENYL-PHOSPHATE N-ACETYLGALACTOSAMINYL 1-PHOSPHATE TRANSFERASE-RELATED"/>
    <property type="match status" value="1"/>
</dbReference>
<dbReference type="Pfam" id="PF02397">
    <property type="entry name" value="Bac_transf"/>
    <property type="match status" value="1"/>
</dbReference>
<keyword evidence="2" id="KW-0472">Membrane</keyword>
<comment type="similarity">
    <text evidence="1">Belongs to the bacterial sugar transferase family.</text>
</comment>
<protein>
    <submittedName>
        <fullName evidence="4">Priming glycosyl transferase</fullName>
    </submittedName>
</protein>
<keyword evidence="5" id="KW-1185">Reference proteome</keyword>
<reference evidence="4 5" key="1">
    <citation type="journal article" date="2015" name="Genome Announc.">
        <title>Expanding the biotechnology potential of lactobacilli through comparative genomics of 213 strains and associated genera.</title>
        <authorList>
            <person name="Sun Z."/>
            <person name="Harris H.M."/>
            <person name="McCann A."/>
            <person name="Guo C."/>
            <person name="Argimon S."/>
            <person name="Zhang W."/>
            <person name="Yang X."/>
            <person name="Jeffery I.B."/>
            <person name="Cooney J.C."/>
            <person name="Kagawa T.F."/>
            <person name="Liu W."/>
            <person name="Song Y."/>
            <person name="Salvetti E."/>
            <person name="Wrobel A."/>
            <person name="Rasinkangas P."/>
            <person name="Parkhill J."/>
            <person name="Rea M.C."/>
            <person name="O'Sullivan O."/>
            <person name="Ritari J."/>
            <person name="Douillard F.P."/>
            <person name="Paul Ross R."/>
            <person name="Yang R."/>
            <person name="Briner A.E."/>
            <person name="Felis G.E."/>
            <person name="de Vos W.M."/>
            <person name="Barrangou R."/>
            <person name="Klaenhammer T.R."/>
            <person name="Caufield P.W."/>
            <person name="Cui Y."/>
            <person name="Zhang H."/>
            <person name="O'Toole P.W."/>
        </authorList>
    </citation>
    <scope>NUCLEOTIDE SEQUENCE [LARGE SCALE GENOMIC DNA]</scope>
    <source>
        <strain evidence="4 5">DSM 20253</strain>
    </source>
</reference>
<keyword evidence="2" id="KW-0812">Transmembrane</keyword>
<accession>A0A0R2CS54</accession>
<proteinExistence type="inferred from homology"/>
<dbReference type="Proteomes" id="UP000051638">
    <property type="component" value="Unassembled WGS sequence"/>
</dbReference>
<dbReference type="EMBL" id="AYYI01000087">
    <property type="protein sequence ID" value="KRM94622.1"/>
    <property type="molecule type" value="Genomic_DNA"/>
</dbReference>
<dbReference type="STRING" id="1423796.FC24_GL000185"/>
<sequence length="232" mass="26881">MVIDKTGGQGVMTKTRTYNSTVLDQAAIEKRYFYRGGKRVFDIIASAAALVLLSPLFLIVALLIKFDDPRGPVFYSQIRLGKHLKPFKMYKFRSMIVDADKKLDQLLKYNDVDGAMFKMKDDPRITRIGKFIRKYSIDELPQLLNVLQGHMSLVGPRPPLQREIKRYTAYDKQRLYVKPGCTGLWQVTGRSNVGFKDMVELDLKYIRKRGFWFDLKVIFLTIKVMIHPNSAY</sequence>
<dbReference type="PATRIC" id="fig|1423796.3.peg.194"/>
<dbReference type="OrthoDB" id="9808602at2"/>
<comment type="caution">
    <text evidence="4">The sequence shown here is derived from an EMBL/GenBank/DDBJ whole genome shotgun (WGS) entry which is preliminary data.</text>
</comment>
<keyword evidence="4" id="KW-0808">Transferase</keyword>
<name>A0A0R2CS54_9LACO</name>
<gene>
    <name evidence="4" type="ORF">FC24_GL000185</name>
</gene>
<keyword evidence="2" id="KW-1133">Transmembrane helix</keyword>